<feature type="transmembrane region" description="Helical" evidence="1">
    <location>
        <begin position="333"/>
        <end position="352"/>
    </location>
</feature>
<evidence type="ECO:0000313" key="2">
    <source>
        <dbReference type="EMBL" id="CAI2373707.1"/>
    </source>
</evidence>
<keyword evidence="1" id="KW-0472">Membrane</keyword>
<dbReference type="AlphaFoldDB" id="A0AAD1XJ81"/>
<feature type="transmembrane region" description="Helical" evidence="1">
    <location>
        <begin position="245"/>
        <end position="270"/>
    </location>
</feature>
<keyword evidence="1" id="KW-1133">Transmembrane helix</keyword>
<feature type="transmembrane region" description="Helical" evidence="1">
    <location>
        <begin position="276"/>
        <end position="297"/>
    </location>
</feature>
<evidence type="ECO:0000256" key="1">
    <source>
        <dbReference type="SAM" id="Phobius"/>
    </source>
</evidence>
<feature type="transmembrane region" description="Helical" evidence="1">
    <location>
        <begin position="44"/>
        <end position="65"/>
    </location>
</feature>
<keyword evidence="1" id="KW-0812">Transmembrane</keyword>
<feature type="transmembrane region" description="Helical" evidence="1">
    <location>
        <begin position="309"/>
        <end position="327"/>
    </location>
</feature>
<sequence>MSEKKTQEEEKKSTKGFEYDPVSIISRKIDIAIGMILPERSNTVMAGCKLLGTFFILFATIYRLFIDCNLMTHDSEACLIMIITILVFVFTDGFSAGLIKEDKEDSINFELFRKVCDTVCWTMIGLQICQIMRIGDSLLGSLLIGCFWISSHLDAYVRFKEALYVITWNFLFSFEGLLGIFFLCSYSRSMGVNLFEKEVVELFNEEGHPALAFITMKKVLIVLFTTFTFNALLSKKWMWEEAGGGQTMIFISCLPIFLGILFLILCQYFQLHPEGGLGFLYLSFSLIFLSANLSLYINAFARQNNGLKIAELVLVILHILICAITGYSPMLYIITILFTLLIISKFLVVRSLNAGMIFRPKKTE</sequence>
<dbReference type="EMBL" id="CAMPGE010015064">
    <property type="protein sequence ID" value="CAI2373707.1"/>
    <property type="molecule type" value="Genomic_DNA"/>
</dbReference>
<organism evidence="2 3">
    <name type="scientific">Euplotes crassus</name>
    <dbReference type="NCBI Taxonomy" id="5936"/>
    <lineage>
        <taxon>Eukaryota</taxon>
        <taxon>Sar</taxon>
        <taxon>Alveolata</taxon>
        <taxon>Ciliophora</taxon>
        <taxon>Intramacronucleata</taxon>
        <taxon>Spirotrichea</taxon>
        <taxon>Hypotrichia</taxon>
        <taxon>Euplotida</taxon>
        <taxon>Euplotidae</taxon>
        <taxon>Moneuplotes</taxon>
    </lineage>
</organism>
<comment type="caution">
    <text evidence="2">The sequence shown here is derived from an EMBL/GenBank/DDBJ whole genome shotgun (WGS) entry which is preliminary data.</text>
</comment>
<dbReference type="Proteomes" id="UP001295684">
    <property type="component" value="Unassembled WGS sequence"/>
</dbReference>
<feature type="transmembrane region" description="Helical" evidence="1">
    <location>
        <begin position="162"/>
        <end position="183"/>
    </location>
</feature>
<keyword evidence="3" id="KW-1185">Reference proteome</keyword>
<proteinExistence type="predicted"/>
<gene>
    <name evidence="2" type="ORF">ECRASSUSDP1_LOCUS15053</name>
</gene>
<reference evidence="2" key="1">
    <citation type="submission" date="2023-07" db="EMBL/GenBank/DDBJ databases">
        <authorList>
            <consortium name="AG Swart"/>
            <person name="Singh M."/>
            <person name="Singh A."/>
            <person name="Seah K."/>
            <person name="Emmerich C."/>
        </authorList>
    </citation>
    <scope>NUCLEOTIDE SEQUENCE</scope>
    <source>
        <strain evidence="2">DP1</strain>
    </source>
</reference>
<feature type="transmembrane region" description="Helical" evidence="1">
    <location>
        <begin position="77"/>
        <end position="99"/>
    </location>
</feature>
<evidence type="ECO:0000313" key="3">
    <source>
        <dbReference type="Proteomes" id="UP001295684"/>
    </source>
</evidence>
<protein>
    <submittedName>
        <fullName evidence="2">Uncharacterized protein</fullName>
    </submittedName>
</protein>
<name>A0AAD1XJ81_EUPCR</name>
<feature type="transmembrane region" description="Helical" evidence="1">
    <location>
        <begin position="131"/>
        <end position="150"/>
    </location>
</feature>
<feature type="transmembrane region" description="Helical" evidence="1">
    <location>
        <begin position="210"/>
        <end position="233"/>
    </location>
</feature>
<accession>A0AAD1XJ81</accession>